<evidence type="ECO:0000256" key="6">
    <source>
        <dbReference type="SAM" id="MobiDB-lite"/>
    </source>
</evidence>
<sequence>MSIDSCASRHCAEPPRTRPQLRTGHVRVPKTSCTDQFSLVEPQINAEGVHVWPFDVSCPVDVLFLTEDGRQNVRMNRHGYFEVLYLCSGAADCHIQDRLLPFKEGDLAIVGSTLYHRIECQSSPLTIAALFFEPDLIRSDGGSDSAEYLTPFLLQDSEFPHVVPAETGIPNQVLDLMLRIRSELPSQTTRGRLAIKTYLKMILILLLNRYVSYTGTVETFQRQQRDLDRLLPLFKFLGENCGSQIHVKEASRISGMCESHFMSFFKRVTGLSFMKYLNHYRVERAQAMLVNTDESMAVISQEMGFCDQSYFGTVFRKLVGMTPAAYRRRFRNGGGGSDHARVGHAPFPVTTKVSLSGASRGSTHAINRQSAALPIQQIFERPQAS</sequence>
<keyword evidence="5" id="KW-0804">Transcription</keyword>
<geneLocation type="plasmid" evidence="9">
    <name>pacpol4</name>
</geneLocation>
<protein>
    <submittedName>
        <fullName evidence="8">Transcriptional regulator, AraC family</fullName>
    </submittedName>
</protein>
<dbReference type="InterPro" id="IPR014710">
    <property type="entry name" value="RmlC-like_jellyroll"/>
</dbReference>
<keyword evidence="1" id="KW-0963">Cytoplasm</keyword>
<keyword evidence="9" id="KW-1185">Reference proteome</keyword>
<dbReference type="KEGG" id="abas:ACPOL_7091"/>
<dbReference type="Gene3D" id="1.10.10.60">
    <property type="entry name" value="Homeodomain-like"/>
    <property type="match status" value="2"/>
</dbReference>
<dbReference type="InterPro" id="IPR050204">
    <property type="entry name" value="AraC_XylS_family_regulators"/>
</dbReference>
<dbReference type="SUPFAM" id="SSF51215">
    <property type="entry name" value="Regulatory protein AraC"/>
    <property type="match status" value="1"/>
</dbReference>
<evidence type="ECO:0000256" key="1">
    <source>
        <dbReference type="ARBA" id="ARBA00022490"/>
    </source>
</evidence>
<evidence type="ECO:0000256" key="3">
    <source>
        <dbReference type="ARBA" id="ARBA00023125"/>
    </source>
</evidence>
<accession>A0A2Z5GAQ0</accession>
<feature type="domain" description="HTH araC/xylS-type" evidence="7">
    <location>
        <begin position="231"/>
        <end position="329"/>
    </location>
</feature>
<dbReference type="Pfam" id="PF12833">
    <property type="entry name" value="HTH_18"/>
    <property type="match status" value="1"/>
</dbReference>
<organism evidence="8 9">
    <name type="scientific">Acidisarcina polymorpha</name>
    <dbReference type="NCBI Taxonomy" id="2211140"/>
    <lineage>
        <taxon>Bacteria</taxon>
        <taxon>Pseudomonadati</taxon>
        <taxon>Acidobacteriota</taxon>
        <taxon>Terriglobia</taxon>
        <taxon>Terriglobales</taxon>
        <taxon>Acidobacteriaceae</taxon>
        <taxon>Acidisarcina</taxon>
    </lineage>
</organism>
<keyword evidence="4" id="KW-0010">Activator</keyword>
<evidence type="ECO:0000313" key="8">
    <source>
        <dbReference type="EMBL" id="AXC16283.1"/>
    </source>
</evidence>
<keyword evidence="2" id="KW-0805">Transcription regulation</keyword>
<evidence type="ECO:0000256" key="2">
    <source>
        <dbReference type="ARBA" id="ARBA00023015"/>
    </source>
</evidence>
<evidence type="ECO:0000259" key="7">
    <source>
        <dbReference type="PROSITE" id="PS01124"/>
    </source>
</evidence>
<keyword evidence="3" id="KW-0238">DNA-binding</keyword>
<dbReference type="SUPFAM" id="SSF46689">
    <property type="entry name" value="Homeodomain-like"/>
    <property type="match status" value="2"/>
</dbReference>
<dbReference type="InterPro" id="IPR037923">
    <property type="entry name" value="HTH-like"/>
</dbReference>
<feature type="region of interest" description="Disordered" evidence="6">
    <location>
        <begin position="1"/>
        <end position="21"/>
    </location>
</feature>
<dbReference type="Pfam" id="PF02311">
    <property type="entry name" value="AraC_binding"/>
    <property type="match status" value="1"/>
</dbReference>
<gene>
    <name evidence="8" type="ORF">ACPOL_7091</name>
</gene>
<dbReference type="AlphaFoldDB" id="A0A2Z5GAQ0"/>
<dbReference type="PRINTS" id="PR00032">
    <property type="entry name" value="HTHARAC"/>
</dbReference>
<proteinExistence type="predicted"/>
<dbReference type="InterPro" id="IPR018062">
    <property type="entry name" value="HTH_AraC-typ_CS"/>
</dbReference>
<reference evidence="8 9" key="1">
    <citation type="journal article" date="2018" name="Front. Microbiol.">
        <title>Hydrolytic Capabilities as a Key to Environmental Success: Chitinolytic and Cellulolytic Acidobacteria From Acidic Sub-arctic Soils and Boreal Peatlands.</title>
        <authorList>
            <person name="Belova S.E."/>
            <person name="Ravin N.V."/>
            <person name="Pankratov T.A."/>
            <person name="Rakitin A.L."/>
            <person name="Ivanova A.A."/>
            <person name="Beletsky A.V."/>
            <person name="Mardanov A.V."/>
            <person name="Sinninghe Damste J.S."/>
            <person name="Dedysh S.N."/>
        </authorList>
    </citation>
    <scope>NUCLEOTIDE SEQUENCE [LARGE SCALE GENOMIC DNA]</scope>
    <source>
        <strain evidence="8 9">SBC82</strain>
        <plasmid evidence="9">pacpol4</plasmid>
    </source>
</reference>
<dbReference type="InterPro" id="IPR020449">
    <property type="entry name" value="Tscrpt_reg_AraC-type_HTH"/>
</dbReference>
<dbReference type="GO" id="GO:0003700">
    <property type="term" value="F:DNA-binding transcription factor activity"/>
    <property type="evidence" value="ECO:0007669"/>
    <property type="project" value="InterPro"/>
</dbReference>
<dbReference type="InterPro" id="IPR003313">
    <property type="entry name" value="AraC-bd"/>
</dbReference>
<keyword evidence="8" id="KW-0614">Plasmid</keyword>
<dbReference type="SMART" id="SM00342">
    <property type="entry name" value="HTH_ARAC"/>
    <property type="match status" value="1"/>
</dbReference>
<dbReference type="InterPro" id="IPR018060">
    <property type="entry name" value="HTH_AraC"/>
</dbReference>
<dbReference type="PANTHER" id="PTHR46796">
    <property type="entry name" value="HTH-TYPE TRANSCRIPTIONAL ACTIVATOR RHAS-RELATED"/>
    <property type="match status" value="1"/>
</dbReference>
<dbReference type="PROSITE" id="PS01124">
    <property type="entry name" value="HTH_ARAC_FAMILY_2"/>
    <property type="match status" value="1"/>
</dbReference>
<dbReference type="PANTHER" id="PTHR46796:SF13">
    <property type="entry name" value="HTH-TYPE TRANSCRIPTIONAL ACTIVATOR RHAS"/>
    <property type="match status" value="1"/>
</dbReference>
<dbReference type="InterPro" id="IPR009057">
    <property type="entry name" value="Homeodomain-like_sf"/>
</dbReference>
<dbReference type="EMBL" id="CP030843">
    <property type="protein sequence ID" value="AXC16283.1"/>
    <property type="molecule type" value="Genomic_DNA"/>
</dbReference>
<name>A0A2Z5GAQ0_9BACT</name>
<evidence type="ECO:0000313" key="9">
    <source>
        <dbReference type="Proteomes" id="UP000253606"/>
    </source>
</evidence>
<dbReference type="Gene3D" id="2.60.120.10">
    <property type="entry name" value="Jelly Rolls"/>
    <property type="match status" value="1"/>
</dbReference>
<dbReference type="PROSITE" id="PS00041">
    <property type="entry name" value="HTH_ARAC_FAMILY_1"/>
    <property type="match status" value="1"/>
</dbReference>
<dbReference type="GO" id="GO:0043565">
    <property type="term" value="F:sequence-specific DNA binding"/>
    <property type="evidence" value="ECO:0007669"/>
    <property type="project" value="InterPro"/>
</dbReference>
<evidence type="ECO:0000256" key="4">
    <source>
        <dbReference type="ARBA" id="ARBA00023159"/>
    </source>
</evidence>
<dbReference type="Proteomes" id="UP000253606">
    <property type="component" value="Plasmid pACPOL4"/>
</dbReference>
<evidence type="ECO:0000256" key="5">
    <source>
        <dbReference type="ARBA" id="ARBA00023163"/>
    </source>
</evidence>